<dbReference type="InterPro" id="IPR044151">
    <property type="entry name" value="ALDH_KGSADH"/>
</dbReference>
<proteinExistence type="predicted"/>
<name>A0ABW6RZF8_9NOCA</name>
<dbReference type="RefSeq" id="WP_387403574.1">
    <property type="nucleotide sequence ID" value="NZ_JBIAQY010000004.1"/>
</dbReference>
<feature type="region of interest" description="Disordered" evidence="2">
    <location>
        <begin position="1"/>
        <end position="31"/>
    </location>
</feature>
<dbReference type="CDD" id="cd07129">
    <property type="entry name" value="ALDH_KGSADH"/>
    <property type="match status" value="1"/>
</dbReference>
<dbReference type="InterPro" id="IPR015590">
    <property type="entry name" value="Aldehyde_DH_dom"/>
</dbReference>
<keyword evidence="1" id="KW-0560">Oxidoreductase</keyword>
<dbReference type="Gene3D" id="3.40.605.10">
    <property type="entry name" value="Aldehyde Dehydrogenase, Chain A, domain 1"/>
    <property type="match status" value="1"/>
</dbReference>
<evidence type="ECO:0000256" key="2">
    <source>
        <dbReference type="SAM" id="MobiDB-lite"/>
    </source>
</evidence>
<dbReference type="PANTHER" id="PTHR43353:SF3">
    <property type="entry name" value="ALDEHYDE DEHYDROGENASE-RELATED"/>
    <property type="match status" value="1"/>
</dbReference>
<feature type="domain" description="Aldehyde dehydrogenase" evidence="3">
    <location>
        <begin position="14"/>
        <end position="422"/>
    </location>
</feature>
<accession>A0ABW6RZF8</accession>
<dbReference type="InterPro" id="IPR050740">
    <property type="entry name" value="Aldehyde_DH_Superfamily"/>
</dbReference>
<dbReference type="InterPro" id="IPR016161">
    <property type="entry name" value="Ald_DH/histidinol_DH"/>
</dbReference>
<gene>
    <name evidence="4" type="ORF">ACFYXQ_12630</name>
</gene>
<protein>
    <submittedName>
        <fullName evidence="4">Aldehyde dehydrogenase (NADP(+))</fullName>
    </submittedName>
</protein>
<dbReference type="Gene3D" id="3.40.309.10">
    <property type="entry name" value="Aldehyde Dehydrogenase, Chain A, domain 2"/>
    <property type="match status" value="1"/>
</dbReference>
<evidence type="ECO:0000313" key="4">
    <source>
        <dbReference type="EMBL" id="MFF3568610.1"/>
    </source>
</evidence>
<keyword evidence="5" id="KW-1185">Reference proteome</keyword>
<evidence type="ECO:0000256" key="1">
    <source>
        <dbReference type="ARBA" id="ARBA00023002"/>
    </source>
</evidence>
<dbReference type="SUPFAM" id="SSF53720">
    <property type="entry name" value="ALDH-like"/>
    <property type="match status" value="1"/>
</dbReference>
<dbReference type="PANTHER" id="PTHR43353">
    <property type="entry name" value="SUCCINATE-SEMIALDEHYDE DEHYDROGENASE, MITOCHONDRIAL"/>
    <property type="match status" value="1"/>
</dbReference>
<sequence>MPIDTEHPAPAPDTVVSVDPRSGRATRTSLHTTTDDEVTAISRRAASAFPRFERAGRAGRARFLRAIAARLELHRDEIVSTAQRETGLPTARLTSEHARTCYQMRLFADVLDEGGYLEAAIDHAADTPMGPGPDLRRLLVPIGPVAVFGASNFPLAFSVPGGDTASALAAGCPVIVKAHGSHPLTSALCHQAMAEAAAETDIPADVVALVFGQDAGAALVADAHITAVGFTGSLSGAQALLRIIGDREQPIPFYGELSSINPLVVTPAAAAARGAEIARGFVTSITASGGQLCTKPGIVFVPDGPDGDVTVDSLRSALAASDHQVLLNERIHRSYLADSTALASLPAVDSVLTGTAAGPDGFSVTPMVLTLRAGDLSEASTTECFGPIAVVARYGDEAELRTGLERLPASLTGTVHAEAEESGLLAGLSELLRPKAGRLIFNGFPTGVRVSWAQTHGGPWPATNTVHTSVGTTSIRRFLRPVTWQDAPQPVLPEELRDGEHRIPLRLNGTLILP</sequence>
<dbReference type="Pfam" id="PF00171">
    <property type="entry name" value="Aldedh"/>
    <property type="match status" value="1"/>
</dbReference>
<comment type="caution">
    <text evidence="4">The sequence shown here is derived from an EMBL/GenBank/DDBJ whole genome shotgun (WGS) entry which is preliminary data.</text>
</comment>
<reference evidence="4 5" key="1">
    <citation type="submission" date="2024-10" db="EMBL/GenBank/DDBJ databases">
        <title>The Natural Products Discovery Center: Release of the First 8490 Sequenced Strains for Exploring Actinobacteria Biosynthetic Diversity.</title>
        <authorList>
            <person name="Kalkreuter E."/>
            <person name="Kautsar S.A."/>
            <person name="Yang D."/>
            <person name="Bader C.D."/>
            <person name="Teijaro C.N."/>
            <person name="Fluegel L."/>
            <person name="Davis C.M."/>
            <person name="Simpson J.R."/>
            <person name="Lauterbach L."/>
            <person name="Steele A.D."/>
            <person name="Gui C."/>
            <person name="Meng S."/>
            <person name="Li G."/>
            <person name="Viehrig K."/>
            <person name="Ye F."/>
            <person name="Su P."/>
            <person name="Kiefer A.F."/>
            <person name="Nichols A."/>
            <person name="Cepeda A.J."/>
            <person name="Yan W."/>
            <person name="Fan B."/>
            <person name="Jiang Y."/>
            <person name="Adhikari A."/>
            <person name="Zheng C.-J."/>
            <person name="Schuster L."/>
            <person name="Cowan T.M."/>
            <person name="Smanski M.J."/>
            <person name="Chevrette M.G."/>
            <person name="De Carvalho L.P.S."/>
            <person name="Shen B."/>
        </authorList>
    </citation>
    <scope>NUCLEOTIDE SEQUENCE [LARGE SCALE GENOMIC DNA]</scope>
    <source>
        <strain evidence="4 5">NPDC002593</strain>
    </source>
</reference>
<evidence type="ECO:0000259" key="3">
    <source>
        <dbReference type="Pfam" id="PF00171"/>
    </source>
</evidence>
<dbReference type="EMBL" id="JBIAQY010000004">
    <property type="protein sequence ID" value="MFF3568610.1"/>
    <property type="molecule type" value="Genomic_DNA"/>
</dbReference>
<dbReference type="Proteomes" id="UP001601992">
    <property type="component" value="Unassembled WGS sequence"/>
</dbReference>
<organism evidence="4 5">
    <name type="scientific">Nocardia jiangxiensis</name>
    <dbReference type="NCBI Taxonomy" id="282685"/>
    <lineage>
        <taxon>Bacteria</taxon>
        <taxon>Bacillati</taxon>
        <taxon>Actinomycetota</taxon>
        <taxon>Actinomycetes</taxon>
        <taxon>Mycobacteriales</taxon>
        <taxon>Nocardiaceae</taxon>
        <taxon>Nocardia</taxon>
    </lineage>
</organism>
<evidence type="ECO:0000313" key="5">
    <source>
        <dbReference type="Proteomes" id="UP001601992"/>
    </source>
</evidence>
<dbReference type="InterPro" id="IPR016162">
    <property type="entry name" value="Ald_DH_N"/>
</dbReference>
<dbReference type="InterPro" id="IPR016163">
    <property type="entry name" value="Ald_DH_C"/>
</dbReference>